<name>A0A922IA97_DERFA</name>
<dbReference type="PANTHER" id="PTHR22603:SF93">
    <property type="entry name" value="RE24176P"/>
    <property type="match status" value="1"/>
</dbReference>
<comment type="similarity">
    <text evidence="3">Belongs to the choline/ethanolamine kinase family.</text>
</comment>
<dbReference type="Proteomes" id="UP000790347">
    <property type="component" value="Unassembled WGS sequence"/>
</dbReference>
<keyword evidence="1" id="KW-0443">Lipid metabolism</keyword>
<evidence type="ECO:0000313" key="4">
    <source>
        <dbReference type="EMBL" id="KAH7636253.1"/>
    </source>
</evidence>
<keyword evidence="1" id="KW-0594">Phospholipid biosynthesis</keyword>
<keyword evidence="2" id="KW-1208">Phospholipid metabolism</keyword>
<evidence type="ECO:0000256" key="3">
    <source>
        <dbReference type="ARBA" id="ARBA00038211"/>
    </source>
</evidence>
<dbReference type="EMBL" id="SDOV01000010">
    <property type="protein sequence ID" value="KAH7636253.1"/>
    <property type="molecule type" value="Genomic_DNA"/>
</dbReference>
<dbReference type="OrthoDB" id="6497831at2759"/>
<evidence type="ECO:0000313" key="6">
    <source>
        <dbReference type="Proteomes" id="UP000790347"/>
    </source>
</evidence>
<evidence type="ECO:0000256" key="2">
    <source>
        <dbReference type="ARBA" id="ARBA00023264"/>
    </source>
</evidence>
<evidence type="ECO:0000256" key="1">
    <source>
        <dbReference type="ARBA" id="ARBA00023209"/>
    </source>
</evidence>
<keyword evidence="4" id="KW-0808">Transferase</keyword>
<dbReference type="EMBL" id="ASGP02000001">
    <property type="protein sequence ID" value="KAH9528307.1"/>
    <property type="molecule type" value="Genomic_DNA"/>
</dbReference>
<organism evidence="5 6">
    <name type="scientific">Dermatophagoides farinae</name>
    <name type="common">American house dust mite</name>
    <dbReference type="NCBI Taxonomy" id="6954"/>
    <lineage>
        <taxon>Eukaryota</taxon>
        <taxon>Metazoa</taxon>
        <taxon>Ecdysozoa</taxon>
        <taxon>Arthropoda</taxon>
        <taxon>Chelicerata</taxon>
        <taxon>Arachnida</taxon>
        <taxon>Acari</taxon>
        <taxon>Acariformes</taxon>
        <taxon>Sarcoptiformes</taxon>
        <taxon>Astigmata</taxon>
        <taxon>Psoroptidia</taxon>
        <taxon>Analgoidea</taxon>
        <taxon>Pyroglyphidae</taxon>
        <taxon>Dermatophagoidinae</taxon>
        <taxon>Dermatophagoides</taxon>
    </lineage>
</organism>
<dbReference type="AlphaFoldDB" id="A0A922IA97"/>
<evidence type="ECO:0000313" key="5">
    <source>
        <dbReference type="EMBL" id="KAH9528307.1"/>
    </source>
</evidence>
<dbReference type="GO" id="GO:0004103">
    <property type="term" value="F:choline kinase activity"/>
    <property type="evidence" value="ECO:0007669"/>
    <property type="project" value="TreeGrafter"/>
</dbReference>
<dbReference type="GO" id="GO:0006646">
    <property type="term" value="P:phosphatidylethanolamine biosynthetic process"/>
    <property type="evidence" value="ECO:0007669"/>
    <property type="project" value="TreeGrafter"/>
</dbReference>
<reference evidence="5" key="4">
    <citation type="journal article" date="2022" name="Res Sq">
        <title>Comparative Genomics Reveals Insights into the Divergent Evolution of Astigmatic Mites and Household Pest Adaptations.</title>
        <authorList>
            <person name="Xiong Q."/>
            <person name="Wan A.T.-Y."/>
            <person name="Liu X.-Y."/>
            <person name="Fung C.S.-H."/>
            <person name="Xiao X."/>
            <person name="Malainual N."/>
            <person name="Hou J."/>
            <person name="Wang L."/>
            <person name="Wang M."/>
            <person name="Yang K."/>
            <person name="Cui Y."/>
            <person name="Leung E."/>
            <person name="Nong W."/>
            <person name="Shin S.-K."/>
            <person name="Au S."/>
            <person name="Jeong K.Y."/>
            <person name="Chew F.T."/>
            <person name="Hui J."/>
            <person name="Leung T.F."/>
            <person name="Tungtrongchitr A."/>
            <person name="Zhong N."/>
            <person name="Liu Z."/>
            <person name="Tsui S."/>
        </authorList>
    </citation>
    <scope>NUCLEOTIDE SEQUENCE</scope>
    <source>
        <strain evidence="5">Derf</strain>
        <tissue evidence="5">Whole organism</tissue>
    </source>
</reference>
<dbReference type="PANTHER" id="PTHR22603">
    <property type="entry name" value="CHOLINE/ETHANOALAMINE KINASE"/>
    <property type="match status" value="1"/>
</dbReference>
<proteinExistence type="inferred from homology"/>
<comment type="caution">
    <text evidence="5">The sequence shown here is derived from an EMBL/GenBank/DDBJ whole genome shotgun (WGS) entry which is preliminary data.</text>
</comment>
<reference evidence="4" key="2">
    <citation type="submission" date="2020-06" db="EMBL/GenBank/DDBJ databases">
        <authorList>
            <person name="Ji K."/>
            <person name="Li J."/>
        </authorList>
    </citation>
    <scope>NUCLEOTIDE SEQUENCE</scope>
    <source>
        <strain evidence="4">JKM2019</strain>
        <tissue evidence="4">Whole body</tissue>
    </source>
</reference>
<dbReference type="Gene3D" id="3.30.200.20">
    <property type="entry name" value="Phosphorylase Kinase, domain 1"/>
    <property type="match status" value="1"/>
</dbReference>
<dbReference type="SUPFAM" id="SSF56112">
    <property type="entry name" value="Protein kinase-like (PK-like)"/>
    <property type="match status" value="1"/>
</dbReference>
<dbReference type="GO" id="GO:0004305">
    <property type="term" value="F:ethanolamine kinase activity"/>
    <property type="evidence" value="ECO:0007669"/>
    <property type="project" value="TreeGrafter"/>
</dbReference>
<dbReference type="GO" id="GO:0005737">
    <property type="term" value="C:cytoplasm"/>
    <property type="evidence" value="ECO:0007669"/>
    <property type="project" value="TreeGrafter"/>
</dbReference>
<gene>
    <name evidence="5" type="ORF">DERF_002259</name>
    <name evidence="4" type="ORF">HUG17_10223</name>
</gene>
<reference evidence="5" key="1">
    <citation type="submission" date="2013-05" db="EMBL/GenBank/DDBJ databases">
        <authorList>
            <person name="Yim A.K.Y."/>
            <person name="Chan T.F."/>
            <person name="Ji K.M."/>
            <person name="Liu X.Y."/>
            <person name="Zhou J.W."/>
            <person name="Li R.Q."/>
            <person name="Yang K.Y."/>
            <person name="Li J."/>
            <person name="Li M."/>
            <person name="Law P.T.W."/>
            <person name="Wu Y.L."/>
            <person name="Cai Z.L."/>
            <person name="Qin H."/>
            <person name="Bao Y."/>
            <person name="Leung R.K.K."/>
            <person name="Ng P.K.S."/>
            <person name="Zou J."/>
            <person name="Zhong X.J."/>
            <person name="Ran P.X."/>
            <person name="Zhong N.S."/>
            <person name="Liu Z.G."/>
            <person name="Tsui S.K.W."/>
        </authorList>
    </citation>
    <scope>NUCLEOTIDE SEQUENCE</scope>
    <source>
        <strain evidence="5">Derf</strain>
        <tissue evidence="5">Whole organism</tissue>
    </source>
</reference>
<keyword evidence="6" id="KW-1185">Reference proteome</keyword>
<accession>A0A922IA97</accession>
<reference evidence="4" key="3">
    <citation type="journal article" date="2021" name="World Allergy Organ. J.">
        <title>Chromosome-level assembly of Dermatophagoides farinae genome and transcriptome reveals two novel allergens Der f 37 and Der f 39.</title>
        <authorList>
            <person name="Chen J."/>
            <person name="Cai Z."/>
            <person name="Fan D."/>
            <person name="Hu J."/>
            <person name="Hou Y."/>
            <person name="He Y."/>
            <person name="Zhang Z."/>
            <person name="Zhao Z."/>
            <person name="Gao P."/>
            <person name="Hu W."/>
            <person name="Sun J."/>
            <person name="Li J."/>
            <person name="Ji K."/>
        </authorList>
    </citation>
    <scope>NUCLEOTIDE SEQUENCE</scope>
    <source>
        <strain evidence="4">JKM2019</strain>
    </source>
</reference>
<keyword evidence="4" id="KW-0418">Kinase</keyword>
<dbReference type="InterPro" id="IPR011009">
    <property type="entry name" value="Kinase-like_dom_sf"/>
</dbReference>
<sequence length="399" mass="46875">MTSKSIDEAEKKLEKELFKQFKDINPDDLIRGKTPDDISNRCFKLVQIYMANNDQWKRLCKTTNDLNVRRISGGLTNQLYYVGLNNSINETDNAITIKFYQSKHFKKDVIDDDSDDERLSDTIISIIISERGIGPKVFGILPDGIIQSYHEHEQFRPKHQHNDRLLKKLAYLLAQLNNLDIPIAKDKFYLLDIITSYSHEGYRRHNVSSLAKELNLRYLLENDFLAEMDWFDSFIRHYLDQCPMVFNHNDFRGSNIMVLKDSEEMLLCDFEYSSYGFRGNDIATFLMEWDRNFLDFDDTGLPSDDVIEKFIQLYLEGWEQIDPGYSTRAENSCQKIMNETKIGCLFVLINIMAVTLHQKESIFADIPFEPKKIITGVNFMFKRYLNFKNLLIEEKIIDY</sequence>
<dbReference type="Pfam" id="PF01633">
    <property type="entry name" value="Choline_kinase"/>
    <property type="match status" value="1"/>
</dbReference>
<dbReference type="Proteomes" id="UP000828236">
    <property type="component" value="Unassembled WGS sequence"/>
</dbReference>
<dbReference type="Gene3D" id="3.90.1200.10">
    <property type="match status" value="1"/>
</dbReference>
<keyword evidence="1" id="KW-0444">Lipid biosynthesis</keyword>
<protein>
    <submittedName>
        <fullName evidence="4">Choline/ethanolamine kinase-like protein 1</fullName>
    </submittedName>
</protein>